<feature type="transmembrane region" description="Helical" evidence="1">
    <location>
        <begin position="20"/>
        <end position="38"/>
    </location>
</feature>
<reference evidence="2" key="2">
    <citation type="submission" date="2023-04" db="EMBL/GenBank/DDBJ databases">
        <authorList>
            <person name="Bruccoleri R.E."/>
            <person name="Oakeley E.J."/>
            <person name="Faust A.-M."/>
            <person name="Dessus-Babus S."/>
            <person name="Altorfer M."/>
            <person name="Burckhardt D."/>
            <person name="Oertli M."/>
            <person name="Naumann U."/>
            <person name="Petersen F."/>
            <person name="Wong J."/>
        </authorList>
    </citation>
    <scope>NUCLEOTIDE SEQUENCE</scope>
    <source>
        <strain evidence="2">GSM-AAB239-AS_SAM_17_03QT</strain>
        <tissue evidence="2">Leaf</tissue>
    </source>
</reference>
<evidence type="ECO:0000313" key="3">
    <source>
        <dbReference type="Proteomes" id="UP001140949"/>
    </source>
</evidence>
<name>A0AAX6HWE0_IRIPA</name>
<comment type="caution">
    <text evidence="2">The sequence shown here is derived from an EMBL/GenBank/DDBJ whole genome shotgun (WGS) entry which is preliminary data.</text>
</comment>
<sequence length="72" mass="8755">MRFSCLGLLHLQLMDTYEVYVFRMYTAGMSTYLVLRILGLERYMFLWWPMQVSLSLRLLYRTEVSLQHTIRV</sequence>
<dbReference type="Proteomes" id="UP001140949">
    <property type="component" value="Unassembled WGS sequence"/>
</dbReference>
<evidence type="ECO:0000313" key="2">
    <source>
        <dbReference type="EMBL" id="KAJ6844575.1"/>
    </source>
</evidence>
<dbReference type="EMBL" id="JANAVB010006599">
    <property type="protein sequence ID" value="KAJ6844575.1"/>
    <property type="molecule type" value="Genomic_DNA"/>
</dbReference>
<dbReference type="AlphaFoldDB" id="A0AAX6HWE0"/>
<keyword evidence="1" id="KW-1133">Transmembrane helix</keyword>
<accession>A0AAX6HWE0</accession>
<keyword evidence="1" id="KW-0472">Membrane</keyword>
<keyword evidence="1" id="KW-0812">Transmembrane</keyword>
<reference evidence="2" key="1">
    <citation type="journal article" date="2023" name="GigaByte">
        <title>Genome assembly of the bearded iris, Iris pallida Lam.</title>
        <authorList>
            <person name="Bruccoleri R.E."/>
            <person name="Oakeley E.J."/>
            <person name="Faust A.M.E."/>
            <person name="Altorfer M."/>
            <person name="Dessus-Babus S."/>
            <person name="Burckhardt D."/>
            <person name="Oertli M."/>
            <person name="Naumann U."/>
            <person name="Petersen F."/>
            <person name="Wong J."/>
        </authorList>
    </citation>
    <scope>NUCLEOTIDE SEQUENCE</scope>
    <source>
        <strain evidence="2">GSM-AAB239-AS_SAM_17_03QT</strain>
    </source>
</reference>
<organism evidence="2 3">
    <name type="scientific">Iris pallida</name>
    <name type="common">Sweet iris</name>
    <dbReference type="NCBI Taxonomy" id="29817"/>
    <lineage>
        <taxon>Eukaryota</taxon>
        <taxon>Viridiplantae</taxon>
        <taxon>Streptophyta</taxon>
        <taxon>Embryophyta</taxon>
        <taxon>Tracheophyta</taxon>
        <taxon>Spermatophyta</taxon>
        <taxon>Magnoliopsida</taxon>
        <taxon>Liliopsida</taxon>
        <taxon>Asparagales</taxon>
        <taxon>Iridaceae</taxon>
        <taxon>Iridoideae</taxon>
        <taxon>Irideae</taxon>
        <taxon>Iris</taxon>
    </lineage>
</organism>
<protein>
    <submittedName>
        <fullName evidence="2">Uncharacterized protein</fullName>
    </submittedName>
</protein>
<proteinExistence type="predicted"/>
<keyword evidence="3" id="KW-1185">Reference proteome</keyword>
<gene>
    <name evidence="2" type="ORF">M6B38_293275</name>
</gene>
<evidence type="ECO:0000256" key="1">
    <source>
        <dbReference type="SAM" id="Phobius"/>
    </source>
</evidence>